<evidence type="ECO:0000259" key="4">
    <source>
        <dbReference type="PROSITE" id="PS51192"/>
    </source>
</evidence>
<dbReference type="InterPro" id="IPR029063">
    <property type="entry name" value="SAM-dependent_MTases_sf"/>
</dbReference>
<dbReference type="PANTHER" id="PTHR41313:SF1">
    <property type="entry name" value="DNA METHYLASE ADENINE-SPECIFIC DOMAIN-CONTAINING PROTEIN"/>
    <property type="match status" value="1"/>
</dbReference>
<dbReference type="SUPFAM" id="SSF53335">
    <property type="entry name" value="S-adenosyl-L-methionine-dependent methyltransferases"/>
    <property type="match status" value="1"/>
</dbReference>
<feature type="region of interest" description="Disordered" evidence="3">
    <location>
        <begin position="77"/>
        <end position="98"/>
    </location>
</feature>
<dbReference type="Pfam" id="PF02384">
    <property type="entry name" value="N6_Mtase"/>
    <property type="match status" value="1"/>
</dbReference>
<gene>
    <name evidence="5" type="ORF">EOD42_22590</name>
</gene>
<keyword evidence="6" id="KW-1185">Reference proteome</keyword>
<dbReference type="PRINTS" id="PR00507">
    <property type="entry name" value="N12N6MTFRASE"/>
</dbReference>
<dbReference type="InterPro" id="IPR003356">
    <property type="entry name" value="DNA_methylase_A-5"/>
</dbReference>
<dbReference type="RefSeq" id="WP_127789865.1">
    <property type="nucleotide sequence ID" value="NZ_SACL01000011.1"/>
</dbReference>
<dbReference type="PROSITE" id="PS00092">
    <property type="entry name" value="N6_MTASE"/>
    <property type="match status" value="1"/>
</dbReference>
<dbReference type="GO" id="GO:0009307">
    <property type="term" value="P:DNA restriction-modification system"/>
    <property type="evidence" value="ECO:0007669"/>
    <property type="project" value="UniProtKB-KW"/>
</dbReference>
<dbReference type="Pfam" id="PF00271">
    <property type="entry name" value="Helicase_C"/>
    <property type="match status" value="1"/>
</dbReference>
<feature type="compositionally biased region" description="Basic and acidic residues" evidence="3">
    <location>
        <begin position="1722"/>
        <end position="1743"/>
    </location>
</feature>
<dbReference type="Gene3D" id="3.40.50.150">
    <property type="entry name" value="Vaccinia Virus protein VP39"/>
    <property type="match status" value="1"/>
</dbReference>
<sequence length="2034" mass="219442">MPVILFLKAIIPGGAAGDLLNSPVMVGGYLSKKGVFVAPHASHRRKRIATIETHRPVAQPDLFAPAPAALTQPPVQQQLTLDPPPMEAPAATEPPPAADPMLAEAGFILHLDAEKTQQVLDAALAARTLDWSASDSGRARVRVAIKRALGSVAPEISATTVHELAGDVTAMLARQEENATDAGPAEPAAAPARGAVHAEVAVLHPEVPPQAEIYRPAAWGMPAGVKAKARIKANKEAEAILAAKADDAMTDGDRDRLARYTGWGGQGVGTSPNEYYTPRDVAQAAWSLVRKLGFTGGAVLEPSAGAGVFQHTAPGDAQITAVELSTDSGRVNRILHGARDEVVTDSFEGFATYDPRRFDLVIGNPPFGARNAFRQQDVTKTDITRAEQYFLDTALDKAKDGGLVALVLPSGVLDASSARAFRERILAKGQVMAAFRLPNTAFADSQTEVTTDLLVMRKRPQALAGALGALNTQQQAALPHWDPDFVAGRYMTEGAGAAHVMGTLEPGWRAKAGIGDDITVSGSMDGVAEHIAAWQPPTDSLADNTPSMAAILAAAGDDAARVERAADRAPYPERHEGDTLVRDGIMYVLRGGRWHRAEQDIPAVVQDALQVGELLDGVLRGDAAGTALARVNLIEALDDFVGKHGAPGRNRELLDWTSQPQLPTGGADAGDHAQRTAAAAKQVAQLLGAVGSDGSYSDAVMGTSRAQHAPLAAVATELAGREGQFSIEQLAQAAGRADAEGVEEELFADPAFAMLPDQPGQWTSRDQYLSGALWPKYDAARAAAGDEGRVGPERARLQRQADELHQAIAPKDLGDVENIELGSPFVSHAAIEAWLNATHPNDGPWEILDDRGAIQVRGRYRGYGERPNDELLAAVLMRRGVRKDEAAQVDRLQAGFREWLLTDETWRAATEERYNRDFRGFVPRAYSEEPIPVPGLSPDFSVNAYHWAGVRRLLDDGRGICAADVGVGKTPRGLLLNAMLRATGRAKKPAIVVPKSLLANWVKAQQAMFPDARILAIGETLVTKKDGTVTSREDDEQTRRRKLAELKQNDFDFVFITLPTWNRINLDEARQKRWEDEDFYTQRREALDEAKEKKARKLKDRHEGKVAASKFVATGERNITLEDTGIDAVLMDEAHSMKNLASPEAGQFQELKFLGAPGTPSKQAVATEHKFRWIRENAANGGNVYMLTATPTKNSPLEIYSMIRHIAPEAWTSIGINNPDDFVDRFVERETDTILSANGQAVEATVVTGFRNMDEVRGIATRWIHRQTAADVGLKIPLPEMQQHMVEMDPAQAEAYAVLRPKLEQALAQRDAEGSDHPFSVISDMQKAATDMRLLHPGGEHAPSPKMRDIAENVARLAANGGQIVFSDYVDAHGMMRDALVAGGMDPKRIGIINAQVTPTSTSRQRVADAFNAGHLDVVIGNTATMGEGLNLQETTSDIHHADTPWEPASVIQRNGRGLRQGNTRETVGLHTYLTKGSFDGYRWQSMAAKGDWQTAFWGGGDRLDNMQRGSLGRLEMLIMASADPAAAREKFATQLEDAKARRAAGESIKAVQTWARYRDTMRQIEAMRLKRDRKNAYRYGAAPKVEEGETEKGMRLRAKRLKASLAANPAFLHGDVLDADPSSVAIDHRSGRVWRPGQEVEIQPGGKFNTMSKEPEAYVVQAVDDVGGTVSLLPAGYATLDGADRFARTVEISKLRDGVSDTKVDRDAAYERQAARDKAAAEAAEAARRAAQEAQASEERRAAASKAEGILNGTAHGHAADLAAMGDDWLQQHGEALHSRLIESQRSGRAGYATHAVMTDAGGKPYVVSAYQATKAPADHRVALPTTALRDKLLAQEEEHRLTSPLRNHYRPVPRTRSGQTEYAGAKRDNPAGTDILLNDSPSSIAIRNLWPKQAPELLAGVADRADRRAADAVRAAPSWRDAVRNAAGGLSARDSVMPGMNIGSMRPHTLAALHDAAERHGVLDRGVDTALPATRGDDSTLSAMRRVLSGAGGYYVSSVGKTLKDALRTAHPGHPETIRIAGSVLDDPRKAA</sequence>
<protein>
    <recommendedName>
        <fullName evidence="4">Helicase ATP-binding domain-containing protein</fullName>
    </recommendedName>
</protein>
<evidence type="ECO:0000256" key="2">
    <source>
        <dbReference type="ARBA" id="ARBA00022747"/>
    </source>
</evidence>
<organism evidence="5 6">
    <name type="scientific">Rhodovarius crocodyli</name>
    <dbReference type="NCBI Taxonomy" id="1979269"/>
    <lineage>
        <taxon>Bacteria</taxon>
        <taxon>Pseudomonadati</taxon>
        <taxon>Pseudomonadota</taxon>
        <taxon>Alphaproteobacteria</taxon>
        <taxon>Acetobacterales</taxon>
        <taxon>Roseomonadaceae</taxon>
        <taxon>Rhodovarius</taxon>
    </lineage>
</organism>
<dbReference type="CDD" id="cd02440">
    <property type="entry name" value="AdoMet_MTases"/>
    <property type="match status" value="1"/>
</dbReference>
<dbReference type="InterPro" id="IPR027417">
    <property type="entry name" value="P-loop_NTPase"/>
</dbReference>
<dbReference type="InterPro" id="IPR052933">
    <property type="entry name" value="DNA_Protect_Modify"/>
</dbReference>
<feature type="domain" description="Helicase ATP-binding" evidence="4">
    <location>
        <begin position="950"/>
        <end position="1209"/>
    </location>
</feature>
<dbReference type="SMART" id="SM00487">
    <property type="entry name" value="DEXDc"/>
    <property type="match status" value="1"/>
</dbReference>
<dbReference type="Gene3D" id="3.40.50.300">
    <property type="entry name" value="P-loop containing nucleotide triphosphate hydrolases"/>
    <property type="match status" value="2"/>
</dbReference>
<dbReference type="GO" id="GO:0003677">
    <property type="term" value="F:DNA binding"/>
    <property type="evidence" value="ECO:0007669"/>
    <property type="project" value="InterPro"/>
</dbReference>
<dbReference type="EMBL" id="SACL01000011">
    <property type="protein sequence ID" value="RVT91447.1"/>
    <property type="molecule type" value="Genomic_DNA"/>
</dbReference>
<comment type="similarity">
    <text evidence="1">Belongs to the N(4)/N(6)-methyltransferase family.</text>
</comment>
<keyword evidence="2" id="KW-0680">Restriction system</keyword>
<dbReference type="PANTHER" id="PTHR41313">
    <property type="entry name" value="ADENINE-SPECIFIC METHYLTRANSFERASE"/>
    <property type="match status" value="1"/>
</dbReference>
<dbReference type="InterPro" id="IPR000330">
    <property type="entry name" value="SNF2_N"/>
</dbReference>
<evidence type="ECO:0000256" key="1">
    <source>
        <dbReference type="ARBA" id="ARBA00006594"/>
    </source>
</evidence>
<dbReference type="InterPro" id="IPR001650">
    <property type="entry name" value="Helicase_C-like"/>
</dbReference>
<feature type="region of interest" description="Disordered" evidence="3">
    <location>
        <begin position="648"/>
        <end position="675"/>
    </location>
</feature>
<dbReference type="InterPro" id="IPR002052">
    <property type="entry name" value="DNA_methylase_N6_adenine_CS"/>
</dbReference>
<proteinExistence type="inferred from homology"/>
<evidence type="ECO:0000313" key="6">
    <source>
        <dbReference type="Proteomes" id="UP000282957"/>
    </source>
</evidence>
<reference evidence="5 6" key="1">
    <citation type="submission" date="2019-01" db="EMBL/GenBank/DDBJ databases">
        <authorList>
            <person name="Chen W.-M."/>
        </authorList>
    </citation>
    <scope>NUCLEOTIDE SEQUENCE [LARGE SCALE GENOMIC DNA]</scope>
    <source>
        <strain evidence="5 6">CCP-6</strain>
    </source>
</reference>
<dbReference type="PROSITE" id="PS51192">
    <property type="entry name" value="HELICASE_ATP_BIND_1"/>
    <property type="match status" value="1"/>
</dbReference>
<dbReference type="GO" id="GO:0032259">
    <property type="term" value="P:methylation"/>
    <property type="evidence" value="ECO:0007669"/>
    <property type="project" value="InterPro"/>
</dbReference>
<dbReference type="GO" id="GO:0008170">
    <property type="term" value="F:N-methyltransferase activity"/>
    <property type="evidence" value="ECO:0007669"/>
    <property type="project" value="InterPro"/>
</dbReference>
<evidence type="ECO:0000313" key="5">
    <source>
        <dbReference type="EMBL" id="RVT91447.1"/>
    </source>
</evidence>
<feature type="compositionally biased region" description="Pro residues" evidence="3">
    <location>
        <begin position="82"/>
        <end position="98"/>
    </location>
</feature>
<feature type="region of interest" description="Disordered" evidence="3">
    <location>
        <begin position="1722"/>
        <end position="1745"/>
    </location>
</feature>
<accession>A0A437M199</accession>
<name>A0A437M199_9PROT</name>
<dbReference type="SUPFAM" id="SSF52540">
    <property type="entry name" value="P-loop containing nucleoside triphosphate hydrolases"/>
    <property type="match status" value="2"/>
</dbReference>
<dbReference type="GO" id="GO:0005524">
    <property type="term" value="F:ATP binding"/>
    <property type="evidence" value="ECO:0007669"/>
    <property type="project" value="InterPro"/>
</dbReference>
<dbReference type="Pfam" id="PF00176">
    <property type="entry name" value="SNF2-rel_dom"/>
    <property type="match status" value="1"/>
</dbReference>
<dbReference type="InterPro" id="IPR014001">
    <property type="entry name" value="Helicase_ATP-bd"/>
</dbReference>
<dbReference type="OrthoDB" id="9814088at2"/>
<dbReference type="Proteomes" id="UP000282957">
    <property type="component" value="Unassembled WGS sequence"/>
</dbReference>
<feature type="region of interest" description="Disordered" evidence="3">
    <location>
        <begin position="1849"/>
        <end position="1876"/>
    </location>
</feature>
<comment type="caution">
    <text evidence="5">The sequence shown here is derived from an EMBL/GenBank/DDBJ whole genome shotgun (WGS) entry which is preliminary data.</text>
</comment>
<evidence type="ECO:0000256" key="3">
    <source>
        <dbReference type="SAM" id="MobiDB-lite"/>
    </source>
</evidence>